<keyword evidence="1" id="KW-1133">Transmembrane helix</keyword>
<sequence>MNEKYICYRVPIFYGSRENLIFVFVIMVTIKHVNHCLEQILVSNRGRVFVPSQ</sequence>
<gene>
    <name evidence="2" type="ORF">Scep_020209</name>
</gene>
<keyword evidence="1" id="KW-0472">Membrane</keyword>
<dbReference type="EMBL" id="JBBNAG010000008">
    <property type="protein sequence ID" value="KAK9112690.1"/>
    <property type="molecule type" value="Genomic_DNA"/>
</dbReference>
<feature type="transmembrane region" description="Helical" evidence="1">
    <location>
        <begin position="20"/>
        <end position="37"/>
    </location>
</feature>
<keyword evidence="3" id="KW-1185">Reference proteome</keyword>
<protein>
    <submittedName>
        <fullName evidence="2">Uncharacterized protein</fullName>
    </submittedName>
</protein>
<dbReference type="Proteomes" id="UP001419268">
    <property type="component" value="Unassembled WGS sequence"/>
</dbReference>
<reference evidence="2 3" key="1">
    <citation type="submission" date="2024-01" db="EMBL/GenBank/DDBJ databases">
        <title>Genome assemblies of Stephania.</title>
        <authorList>
            <person name="Yang L."/>
        </authorList>
    </citation>
    <scope>NUCLEOTIDE SEQUENCE [LARGE SCALE GENOMIC DNA]</scope>
    <source>
        <strain evidence="2">JXDWG</strain>
        <tissue evidence="2">Leaf</tissue>
    </source>
</reference>
<organism evidence="2 3">
    <name type="scientific">Stephania cephalantha</name>
    <dbReference type="NCBI Taxonomy" id="152367"/>
    <lineage>
        <taxon>Eukaryota</taxon>
        <taxon>Viridiplantae</taxon>
        <taxon>Streptophyta</taxon>
        <taxon>Embryophyta</taxon>
        <taxon>Tracheophyta</taxon>
        <taxon>Spermatophyta</taxon>
        <taxon>Magnoliopsida</taxon>
        <taxon>Ranunculales</taxon>
        <taxon>Menispermaceae</taxon>
        <taxon>Menispermoideae</taxon>
        <taxon>Cissampelideae</taxon>
        <taxon>Stephania</taxon>
    </lineage>
</organism>
<name>A0AAP0NP20_9MAGN</name>
<comment type="caution">
    <text evidence="2">The sequence shown here is derived from an EMBL/GenBank/DDBJ whole genome shotgun (WGS) entry which is preliminary data.</text>
</comment>
<keyword evidence="1" id="KW-0812">Transmembrane</keyword>
<evidence type="ECO:0000313" key="3">
    <source>
        <dbReference type="Proteomes" id="UP001419268"/>
    </source>
</evidence>
<evidence type="ECO:0000313" key="2">
    <source>
        <dbReference type="EMBL" id="KAK9112690.1"/>
    </source>
</evidence>
<evidence type="ECO:0000256" key="1">
    <source>
        <dbReference type="SAM" id="Phobius"/>
    </source>
</evidence>
<accession>A0AAP0NP20</accession>
<proteinExistence type="predicted"/>
<dbReference type="AlphaFoldDB" id="A0AAP0NP20"/>